<dbReference type="EMBL" id="BSPC01000007">
    <property type="protein sequence ID" value="GLS17976.1"/>
    <property type="molecule type" value="Genomic_DNA"/>
</dbReference>
<sequence>MWWDSQVLWAGAAGLITATLSGLGALIYGRRQNRPAIAHANLPGAVEDLGDKVEALSDAFAQHVKDVNKDIPRISEEIITRLADLDDKAAANARALSELKGMLNAMMMARAR</sequence>
<evidence type="ECO:0000313" key="2">
    <source>
        <dbReference type="EMBL" id="GLS17976.1"/>
    </source>
</evidence>
<evidence type="ECO:0008006" key="4">
    <source>
        <dbReference type="Google" id="ProtNLM"/>
    </source>
</evidence>
<keyword evidence="3" id="KW-1185">Reference proteome</keyword>
<organism evidence="2 3">
    <name type="scientific">Labrys miyagiensis</name>
    <dbReference type="NCBI Taxonomy" id="346912"/>
    <lineage>
        <taxon>Bacteria</taxon>
        <taxon>Pseudomonadati</taxon>
        <taxon>Pseudomonadota</taxon>
        <taxon>Alphaproteobacteria</taxon>
        <taxon>Hyphomicrobiales</taxon>
        <taxon>Xanthobacteraceae</taxon>
        <taxon>Labrys</taxon>
    </lineage>
</organism>
<keyword evidence="1" id="KW-0472">Membrane</keyword>
<reference evidence="3" key="1">
    <citation type="journal article" date="2019" name="Int. J. Syst. Evol. Microbiol.">
        <title>The Global Catalogue of Microorganisms (GCM) 10K type strain sequencing project: providing services to taxonomists for standard genome sequencing and annotation.</title>
        <authorList>
            <consortium name="The Broad Institute Genomics Platform"/>
            <consortium name="The Broad Institute Genome Sequencing Center for Infectious Disease"/>
            <person name="Wu L."/>
            <person name="Ma J."/>
        </authorList>
    </citation>
    <scope>NUCLEOTIDE SEQUENCE [LARGE SCALE GENOMIC DNA]</scope>
    <source>
        <strain evidence="3">NBRC 101365</strain>
    </source>
</reference>
<protein>
    <recommendedName>
        <fullName evidence="4">DUF2730 family protein</fullName>
    </recommendedName>
</protein>
<accession>A0ABQ6CI89</accession>
<dbReference type="RefSeq" id="WP_284310806.1">
    <property type="nucleotide sequence ID" value="NZ_BSPC01000007.1"/>
</dbReference>
<comment type="caution">
    <text evidence="2">The sequence shown here is derived from an EMBL/GenBank/DDBJ whole genome shotgun (WGS) entry which is preliminary data.</text>
</comment>
<feature type="transmembrane region" description="Helical" evidence="1">
    <location>
        <begin position="6"/>
        <end position="28"/>
    </location>
</feature>
<name>A0ABQ6CI89_9HYPH</name>
<keyword evidence="1" id="KW-0812">Transmembrane</keyword>
<gene>
    <name evidence="2" type="ORF">GCM10007874_09920</name>
</gene>
<dbReference type="Proteomes" id="UP001156882">
    <property type="component" value="Unassembled WGS sequence"/>
</dbReference>
<evidence type="ECO:0000313" key="3">
    <source>
        <dbReference type="Proteomes" id="UP001156882"/>
    </source>
</evidence>
<keyword evidence="1" id="KW-1133">Transmembrane helix</keyword>
<proteinExistence type="predicted"/>
<evidence type="ECO:0000256" key="1">
    <source>
        <dbReference type="SAM" id="Phobius"/>
    </source>
</evidence>